<evidence type="ECO:0000256" key="4">
    <source>
        <dbReference type="ARBA" id="ARBA00023136"/>
    </source>
</evidence>
<evidence type="ECO:0000313" key="6">
    <source>
        <dbReference type="EMBL" id="GLQ21076.1"/>
    </source>
</evidence>
<evidence type="ECO:0000256" key="2">
    <source>
        <dbReference type="ARBA" id="ARBA00022692"/>
    </source>
</evidence>
<sequence length="180" mass="19041">MTPLFKHSDARAALFAGTLSLGLLCGAWFFQYVLGYAPCIMCYWQRYAHMAVLAVAVAVILSRGAFGVTPVGAARGLPFWLGPVLLILLLLFSAGLGSFHVGVEFGWWEGPKACAAGAIGDVPTIDPDDPLGFLDNPIKLPACSDVAWSFLGISMAGWNALISLLGALGVWRLGIEKAST</sequence>
<dbReference type="EMBL" id="BSNJ01000004">
    <property type="protein sequence ID" value="GLQ21076.1"/>
    <property type="molecule type" value="Genomic_DNA"/>
</dbReference>
<dbReference type="Proteomes" id="UP001161390">
    <property type="component" value="Unassembled WGS sequence"/>
</dbReference>
<evidence type="ECO:0000313" key="7">
    <source>
        <dbReference type="Proteomes" id="UP001161390"/>
    </source>
</evidence>
<feature type="transmembrane region" description="Helical" evidence="5">
    <location>
        <begin position="12"/>
        <end position="34"/>
    </location>
</feature>
<reference evidence="6" key="1">
    <citation type="journal article" date="2014" name="Int. J. Syst. Evol. Microbiol.">
        <title>Complete genome of a new Firmicutes species belonging to the dominant human colonic microbiota ('Ruminococcus bicirculans') reveals two chromosomes and a selective capacity to utilize plant glucans.</title>
        <authorList>
            <consortium name="NISC Comparative Sequencing Program"/>
            <person name="Wegmann U."/>
            <person name="Louis P."/>
            <person name="Goesmann A."/>
            <person name="Henrissat B."/>
            <person name="Duncan S.H."/>
            <person name="Flint H.J."/>
        </authorList>
    </citation>
    <scope>NUCLEOTIDE SEQUENCE</scope>
    <source>
        <strain evidence="6">NBRC 108216</strain>
    </source>
</reference>
<comment type="caution">
    <text evidence="6">The sequence shown here is derived from an EMBL/GenBank/DDBJ whole genome shotgun (WGS) entry which is preliminary data.</text>
</comment>
<evidence type="ECO:0000256" key="5">
    <source>
        <dbReference type="SAM" id="Phobius"/>
    </source>
</evidence>
<evidence type="ECO:0000256" key="1">
    <source>
        <dbReference type="ARBA" id="ARBA00004141"/>
    </source>
</evidence>
<keyword evidence="4 5" id="KW-0472">Membrane</keyword>
<feature type="transmembrane region" description="Helical" evidence="5">
    <location>
        <begin position="78"/>
        <end position="101"/>
    </location>
</feature>
<dbReference type="SUPFAM" id="SSF158442">
    <property type="entry name" value="DsbB-like"/>
    <property type="match status" value="1"/>
</dbReference>
<reference evidence="6" key="2">
    <citation type="submission" date="2023-01" db="EMBL/GenBank/DDBJ databases">
        <title>Draft genome sequence of Algimonas porphyrae strain NBRC 108216.</title>
        <authorList>
            <person name="Sun Q."/>
            <person name="Mori K."/>
        </authorList>
    </citation>
    <scope>NUCLEOTIDE SEQUENCE</scope>
    <source>
        <strain evidence="6">NBRC 108216</strain>
    </source>
</reference>
<dbReference type="Gene3D" id="1.20.1550.10">
    <property type="entry name" value="DsbB-like"/>
    <property type="match status" value="1"/>
</dbReference>
<feature type="transmembrane region" description="Helical" evidence="5">
    <location>
        <begin position="146"/>
        <end position="171"/>
    </location>
</feature>
<evidence type="ECO:0000256" key="3">
    <source>
        <dbReference type="ARBA" id="ARBA00022989"/>
    </source>
</evidence>
<feature type="transmembrane region" description="Helical" evidence="5">
    <location>
        <begin position="46"/>
        <end position="66"/>
    </location>
</feature>
<gene>
    <name evidence="6" type="ORF">GCM10007854_20310</name>
</gene>
<accession>A0ABQ5V0V2</accession>
<dbReference type="RefSeq" id="WP_284372256.1">
    <property type="nucleotide sequence ID" value="NZ_BSNJ01000004.1"/>
</dbReference>
<keyword evidence="7" id="KW-1185">Reference proteome</keyword>
<dbReference type="InterPro" id="IPR024199">
    <property type="entry name" value="Uncharacterised_DsbB"/>
</dbReference>
<organism evidence="6 7">
    <name type="scientific">Algimonas porphyrae</name>
    <dbReference type="NCBI Taxonomy" id="1128113"/>
    <lineage>
        <taxon>Bacteria</taxon>
        <taxon>Pseudomonadati</taxon>
        <taxon>Pseudomonadota</taxon>
        <taxon>Alphaproteobacteria</taxon>
        <taxon>Maricaulales</taxon>
        <taxon>Robiginitomaculaceae</taxon>
        <taxon>Algimonas</taxon>
    </lineage>
</organism>
<comment type="subcellular location">
    <subcellularLocation>
        <location evidence="1">Membrane</location>
        <topology evidence="1">Multi-pass membrane protein</topology>
    </subcellularLocation>
</comment>
<dbReference type="Pfam" id="PF02600">
    <property type="entry name" value="DsbB"/>
    <property type="match status" value="1"/>
</dbReference>
<proteinExistence type="predicted"/>
<dbReference type="InterPro" id="IPR023380">
    <property type="entry name" value="DsbB-like_sf"/>
</dbReference>
<keyword evidence="2 5" id="KW-0812">Transmembrane</keyword>
<dbReference type="PIRSF" id="PIRSF033913">
    <property type="entry name" value="S-S_format_DsbB"/>
    <property type="match status" value="1"/>
</dbReference>
<protein>
    <submittedName>
        <fullName evidence="6">Dihydroneopterin aldolase</fullName>
    </submittedName>
</protein>
<dbReference type="InterPro" id="IPR003752">
    <property type="entry name" value="DiS_bond_form_DsbB/BdbC"/>
</dbReference>
<name>A0ABQ5V0V2_9PROT</name>
<keyword evidence="3 5" id="KW-1133">Transmembrane helix</keyword>